<evidence type="ECO:0000256" key="1">
    <source>
        <dbReference type="SAM" id="Coils"/>
    </source>
</evidence>
<feature type="compositionally biased region" description="Low complexity" evidence="2">
    <location>
        <begin position="152"/>
        <end position="169"/>
    </location>
</feature>
<accession>A0AAV6KV90</accession>
<organism evidence="3 4">
    <name type="scientific">Rhododendron griersonianum</name>
    <dbReference type="NCBI Taxonomy" id="479676"/>
    <lineage>
        <taxon>Eukaryota</taxon>
        <taxon>Viridiplantae</taxon>
        <taxon>Streptophyta</taxon>
        <taxon>Embryophyta</taxon>
        <taxon>Tracheophyta</taxon>
        <taxon>Spermatophyta</taxon>
        <taxon>Magnoliopsida</taxon>
        <taxon>eudicotyledons</taxon>
        <taxon>Gunneridae</taxon>
        <taxon>Pentapetalae</taxon>
        <taxon>asterids</taxon>
        <taxon>Ericales</taxon>
        <taxon>Ericaceae</taxon>
        <taxon>Ericoideae</taxon>
        <taxon>Rhodoreae</taxon>
        <taxon>Rhododendron</taxon>
    </lineage>
</organism>
<feature type="coiled-coil region" evidence="1">
    <location>
        <begin position="192"/>
        <end position="233"/>
    </location>
</feature>
<dbReference type="Proteomes" id="UP000823749">
    <property type="component" value="Chromosome 3"/>
</dbReference>
<feature type="region of interest" description="Disordered" evidence="2">
    <location>
        <begin position="140"/>
        <end position="172"/>
    </location>
</feature>
<comment type="caution">
    <text evidence="3">The sequence shown here is derived from an EMBL/GenBank/DDBJ whole genome shotgun (WGS) entry which is preliminary data.</text>
</comment>
<dbReference type="InterPro" id="IPR036047">
    <property type="entry name" value="F-box-like_dom_sf"/>
</dbReference>
<name>A0AAV6KV90_9ERIC</name>
<protein>
    <recommendedName>
        <fullName evidence="5">F-box domain-containing protein</fullName>
    </recommendedName>
</protein>
<evidence type="ECO:0000256" key="2">
    <source>
        <dbReference type="SAM" id="MobiDB-lite"/>
    </source>
</evidence>
<keyword evidence="1" id="KW-0175">Coiled coil</keyword>
<evidence type="ECO:0000313" key="3">
    <source>
        <dbReference type="EMBL" id="KAG5556159.1"/>
    </source>
</evidence>
<dbReference type="EMBL" id="JACTNZ010000003">
    <property type="protein sequence ID" value="KAG5556159.1"/>
    <property type="molecule type" value="Genomic_DNA"/>
</dbReference>
<dbReference type="AlphaFoldDB" id="A0AAV6KV90"/>
<proteinExistence type="predicted"/>
<keyword evidence="4" id="KW-1185">Reference proteome</keyword>
<dbReference type="SUPFAM" id="SSF81383">
    <property type="entry name" value="F-box domain"/>
    <property type="match status" value="1"/>
</dbReference>
<reference evidence="3" key="1">
    <citation type="submission" date="2020-08" db="EMBL/GenBank/DDBJ databases">
        <title>Plant Genome Project.</title>
        <authorList>
            <person name="Zhang R.-G."/>
        </authorList>
    </citation>
    <scope>NUCLEOTIDE SEQUENCE</scope>
    <source>
        <strain evidence="3">WSP0</strain>
        <tissue evidence="3">Leaf</tissue>
    </source>
</reference>
<sequence length="406" mass="46007">MDRTTPDTVRNCSMHIALNIAPNLNCKVLRYQTILDTVISYCIDGRIAHGCRSLDRLCNYNQASYSCRLCEINMYSALPDELWRRILEIGIQNPSSNNIKKSCLNYEDLCCLSISCGRLNRLSNEESFWSSLLSSDFPQFHNHPTPPPPPLHFSSSSSSNNPPSPNSSSKSLYKIRFERDRARKLAAHWRAVLRIESQIAEHSRKLQEIQLRAAEETEKMKTAVAELSNLRKARQASVALNVWQPEVIRGRHKQIVEQCAVPADSRIHALEMEVRLCKQQITGLDKAYRDESIRLDAAKEQLGSTKYHPLRDFTSTSGRVDECGIKRKKLRKDNIKFACGFLFTETDTLILLFKSFDSRAWQLLCDSNGKIFFGLCDAKMTESVGPSLEGFAVCFSNQSLRSSSTG</sequence>
<evidence type="ECO:0008006" key="5">
    <source>
        <dbReference type="Google" id="ProtNLM"/>
    </source>
</evidence>
<gene>
    <name evidence="3" type="ORF">RHGRI_006698</name>
</gene>
<evidence type="ECO:0000313" key="4">
    <source>
        <dbReference type="Proteomes" id="UP000823749"/>
    </source>
</evidence>